<feature type="signal peptide" evidence="2">
    <location>
        <begin position="1"/>
        <end position="26"/>
    </location>
</feature>
<dbReference type="AlphaFoldDB" id="A0A7Y4MS99"/>
<name>A0A7Y4MS99_MYXXA</name>
<evidence type="ECO:0000313" key="4">
    <source>
        <dbReference type="Proteomes" id="UP000533080"/>
    </source>
</evidence>
<keyword evidence="2" id="KW-0732">Signal</keyword>
<feature type="region of interest" description="Disordered" evidence="1">
    <location>
        <begin position="25"/>
        <end position="45"/>
    </location>
</feature>
<comment type="caution">
    <text evidence="3">The sequence shown here is derived from an EMBL/GenBank/DDBJ whole genome shotgun (WGS) entry which is preliminary data.</text>
</comment>
<dbReference type="EMBL" id="JABFNT010000036">
    <property type="protein sequence ID" value="NOJ79303.1"/>
    <property type="molecule type" value="Genomic_DNA"/>
</dbReference>
<feature type="chain" id="PRO_5031048796" evidence="2">
    <location>
        <begin position="27"/>
        <end position="193"/>
    </location>
</feature>
<accession>A0A7Y4MS99</accession>
<reference evidence="3 4" key="1">
    <citation type="submission" date="2020-05" db="EMBL/GenBank/DDBJ databases">
        <authorList>
            <person name="Whitworth D."/>
        </authorList>
    </citation>
    <scope>NUCLEOTIDE SEQUENCE [LARGE SCALE GENOMIC DNA]</scope>
    <source>
        <strain evidence="3 4">AM005</strain>
    </source>
</reference>
<evidence type="ECO:0000313" key="3">
    <source>
        <dbReference type="EMBL" id="NOJ79303.1"/>
    </source>
</evidence>
<evidence type="ECO:0000256" key="1">
    <source>
        <dbReference type="SAM" id="MobiDB-lite"/>
    </source>
</evidence>
<protein>
    <submittedName>
        <fullName evidence="3">Uncharacterized protein</fullName>
    </submittedName>
</protein>
<gene>
    <name evidence="3" type="ORF">HNV28_13300</name>
</gene>
<evidence type="ECO:0000256" key="2">
    <source>
        <dbReference type="SAM" id="SignalP"/>
    </source>
</evidence>
<organism evidence="3 4">
    <name type="scientific">Myxococcus xanthus</name>
    <dbReference type="NCBI Taxonomy" id="34"/>
    <lineage>
        <taxon>Bacteria</taxon>
        <taxon>Pseudomonadati</taxon>
        <taxon>Myxococcota</taxon>
        <taxon>Myxococcia</taxon>
        <taxon>Myxococcales</taxon>
        <taxon>Cystobacterineae</taxon>
        <taxon>Myxococcaceae</taxon>
        <taxon>Myxococcus</taxon>
    </lineage>
</organism>
<dbReference type="Proteomes" id="UP000533080">
    <property type="component" value="Unassembled WGS sequence"/>
</dbReference>
<sequence length="193" mass="21867">MLAMSLFRQCVFPISLALLGSTGVQAAEKSPPPEPPAPSRKVDPTKAQTEAWLREHIEAWNDSEVHVTVKDCRIMVLDKPRERTEIVDLRGLLLPIEVIRLNGGNDATLRLRVKEKHTGTYSMFRKCSAENRYCAEPTGKFQSLPYVDLSVTSVRDFVPGRQTDVDKSLRLERALEHYSRLCGAMEDARNRLF</sequence>
<proteinExistence type="predicted"/>